<sequence length="281" mass="30557">MATLLGRHLMGLVDTLRIEPTARRVRAALDGHPVLDTTDAFLVWEPRRVVPMYAVPPADIAAELVPTTPVDPPPSLPPVLGPVNFAWHTTPGQDHDLLVAGRTLPRVAFTPADPDLGGRVVLEWAPFAWVEEAQPVTGHPHDPFKRIDVLPSERHVVVRLGGVTLADTRRAVAVHETHLPVRWYVPHDDVVTELLVGSPSTSTCAYKGHAIYVSLAPGSVPGVAEGEGVDLAWTYTHPLAEVSAIRGMVCFYAERTDLELDGLAVPRPVTPWSSPADQERF</sequence>
<proteinExistence type="predicted"/>
<evidence type="ECO:0000313" key="2">
    <source>
        <dbReference type="EMBL" id="PKW27103.1"/>
    </source>
</evidence>
<organism evidence="2 3">
    <name type="scientific">Phycicoccus duodecadis</name>
    <dbReference type="NCBI Taxonomy" id="173053"/>
    <lineage>
        <taxon>Bacteria</taxon>
        <taxon>Bacillati</taxon>
        <taxon>Actinomycetota</taxon>
        <taxon>Actinomycetes</taxon>
        <taxon>Micrococcales</taxon>
        <taxon>Intrasporangiaceae</taxon>
        <taxon>Phycicoccus</taxon>
    </lineage>
</organism>
<dbReference type="OrthoDB" id="285364at2"/>
<dbReference type="PANTHER" id="PTHR34310">
    <property type="entry name" value="DUF427 DOMAIN PROTEIN (AFU_ORTHOLOGUE AFUA_3G02220)"/>
    <property type="match status" value="1"/>
</dbReference>
<gene>
    <name evidence="2" type="ORF">ATL31_1938</name>
</gene>
<feature type="domain" description="DUF427" evidence="1">
    <location>
        <begin position="156"/>
        <end position="254"/>
    </location>
</feature>
<reference evidence="2 3" key="1">
    <citation type="submission" date="2017-12" db="EMBL/GenBank/DDBJ databases">
        <title>Sequencing the genomes of 1000 Actinobacteria strains.</title>
        <authorList>
            <person name="Klenk H.-P."/>
        </authorList>
    </citation>
    <scope>NUCLEOTIDE SEQUENCE [LARGE SCALE GENOMIC DNA]</scope>
    <source>
        <strain evidence="2 3">DSM 12806</strain>
    </source>
</reference>
<dbReference type="Gene3D" id="2.170.150.40">
    <property type="entry name" value="Domain of unknown function (DUF427)"/>
    <property type="match status" value="2"/>
</dbReference>
<dbReference type="AlphaFoldDB" id="A0A2N3YJS2"/>
<dbReference type="Proteomes" id="UP000233781">
    <property type="component" value="Unassembled WGS sequence"/>
</dbReference>
<dbReference type="InterPro" id="IPR038694">
    <property type="entry name" value="DUF427_sf"/>
</dbReference>
<keyword evidence="3" id="KW-1185">Reference proteome</keyword>
<protein>
    <submittedName>
        <fullName evidence="2">Uncharacterized protein (DUF427 family)</fullName>
    </submittedName>
</protein>
<dbReference type="InterPro" id="IPR007361">
    <property type="entry name" value="DUF427"/>
</dbReference>
<evidence type="ECO:0000313" key="3">
    <source>
        <dbReference type="Proteomes" id="UP000233781"/>
    </source>
</evidence>
<name>A0A2N3YJS2_9MICO</name>
<evidence type="ECO:0000259" key="1">
    <source>
        <dbReference type="Pfam" id="PF04248"/>
    </source>
</evidence>
<comment type="caution">
    <text evidence="2">The sequence shown here is derived from an EMBL/GenBank/DDBJ whole genome shotgun (WGS) entry which is preliminary data.</text>
</comment>
<dbReference type="Pfam" id="PF04248">
    <property type="entry name" value="NTP_transf_9"/>
    <property type="match status" value="1"/>
</dbReference>
<dbReference type="EMBL" id="PJNE01000001">
    <property type="protein sequence ID" value="PKW27103.1"/>
    <property type="molecule type" value="Genomic_DNA"/>
</dbReference>
<dbReference type="PANTHER" id="PTHR34310:SF8">
    <property type="entry name" value="CONSERVED PROTEIN"/>
    <property type="match status" value="1"/>
</dbReference>
<accession>A0A2N3YJS2</accession>
<dbReference type="RefSeq" id="WP_101395576.1">
    <property type="nucleotide sequence ID" value="NZ_PJNE01000001.1"/>
</dbReference>